<dbReference type="Pfam" id="PF00481">
    <property type="entry name" value="PP2C"/>
    <property type="match status" value="1"/>
</dbReference>
<dbReference type="CDD" id="cd00143">
    <property type="entry name" value="PP2Cc"/>
    <property type="match status" value="1"/>
</dbReference>
<dbReference type="SUPFAM" id="SSF81606">
    <property type="entry name" value="PP2C-like"/>
    <property type="match status" value="1"/>
</dbReference>
<dbReference type="RefSeq" id="XP_013249054.1">
    <property type="nucleotide sequence ID" value="XM_013393600.1"/>
</dbReference>
<dbReference type="VEuPathDB" id="ToxoDB:EAH_00059300"/>
<dbReference type="GO" id="GO:0004722">
    <property type="term" value="F:protein serine/threonine phosphatase activity"/>
    <property type="evidence" value="ECO:0007669"/>
    <property type="project" value="InterPro"/>
</dbReference>
<feature type="domain" description="PPM-type phosphatase" evidence="1">
    <location>
        <begin position="36"/>
        <end position="352"/>
    </location>
</feature>
<gene>
    <name evidence="2" type="ORF">EAH_00059300</name>
</gene>
<dbReference type="InterPro" id="IPR001932">
    <property type="entry name" value="PPM-type_phosphatase-like_dom"/>
</dbReference>
<keyword evidence="3" id="KW-1185">Reference proteome</keyword>
<dbReference type="PROSITE" id="PS51746">
    <property type="entry name" value="PPM_2"/>
    <property type="match status" value="1"/>
</dbReference>
<dbReference type="AlphaFoldDB" id="U6GLU4"/>
<evidence type="ECO:0000313" key="3">
    <source>
        <dbReference type="Proteomes" id="UP000018050"/>
    </source>
</evidence>
<sequence length="353" mass="37133">MAHSPAAGDAAAAAAAAELPRTLHEPMAPTNYGTFQVSVDTDIGGRKHQEDRFTVCPALIAGRDDAAFFGVFDGTVGDFASESVKDLVVPHLVTSSGWQRVVSLLQQQQQQQQPAAAGDGDASGASAAAAAAAAGLPEALATAVRCMYMGADAELIELCRLHSNDYASSTSVTAILAGGFLAVGHLGDSRIALGVEVEGGAIDGEFLTVDHKPNMPLEQERIINSGGSVEYLHNHNNKPFIRGGDFGLRKSKGEQPMQLQYSRAFGGKDLKGYGLSAEPDVRVLRLSSRHKLMVLATDGLWDVLSAQQAARLAWTAHAQGENPAECLVQQALAEQQQTGHCADNVTAMVVVFC</sequence>
<reference evidence="2" key="1">
    <citation type="submission" date="2013-10" db="EMBL/GenBank/DDBJ databases">
        <title>Genomic analysis of the causative agents of coccidiosis in chickens.</title>
        <authorList>
            <person name="Reid A.J."/>
            <person name="Blake D."/>
            <person name="Billington K."/>
            <person name="Browne H."/>
            <person name="Dunn M."/>
            <person name="Hung S."/>
            <person name="Kawahara F."/>
            <person name="Miranda-Saavedra D."/>
            <person name="Mourier T."/>
            <person name="Nagra H."/>
            <person name="Otto T.D."/>
            <person name="Rawlings N."/>
            <person name="Sanchez A."/>
            <person name="Sanders M."/>
            <person name="Subramaniam C."/>
            <person name="Tay Y."/>
            <person name="Dear P."/>
            <person name="Doerig C."/>
            <person name="Gruber A."/>
            <person name="Parkinson J."/>
            <person name="Shirley M."/>
            <person name="Wan K.L."/>
            <person name="Berriman M."/>
            <person name="Tomley F."/>
            <person name="Pain A."/>
        </authorList>
    </citation>
    <scope>NUCLEOTIDE SEQUENCE</scope>
    <source>
        <strain evidence="2">Houghton</strain>
    </source>
</reference>
<dbReference type="InterPro" id="IPR015655">
    <property type="entry name" value="PP2C"/>
</dbReference>
<proteinExistence type="predicted"/>
<reference evidence="2" key="2">
    <citation type="submission" date="2013-10" db="EMBL/GenBank/DDBJ databases">
        <authorList>
            <person name="Aslett M."/>
        </authorList>
    </citation>
    <scope>NUCLEOTIDE SEQUENCE</scope>
    <source>
        <strain evidence="2">Houghton</strain>
    </source>
</reference>
<dbReference type="Gene3D" id="3.60.40.10">
    <property type="entry name" value="PPM-type phosphatase domain"/>
    <property type="match status" value="1"/>
</dbReference>
<dbReference type="GeneID" id="25274000"/>
<dbReference type="EMBL" id="HG671516">
    <property type="protein sequence ID" value="CDI81145.1"/>
    <property type="molecule type" value="Genomic_DNA"/>
</dbReference>
<evidence type="ECO:0000259" key="1">
    <source>
        <dbReference type="PROSITE" id="PS51746"/>
    </source>
</evidence>
<accession>U6GLU4</accession>
<evidence type="ECO:0000313" key="2">
    <source>
        <dbReference type="EMBL" id="CDI81145.1"/>
    </source>
</evidence>
<dbReference type="PANTHER" id="PTHR47992">
    <property type="entry name" value="PROTEIN PHOSPHATASE"/>
    <property type="match status" value="1"/>
</dbReference>
<dbReference type="SMART" id="SM00332">
    <property type="entry name" value="PP2Cc"/>
    <property type="match status" value="1"/>
</dbReference>
<dbReference type="OMA" id="KPNMPLE"/>
<dbReference type="Proteomes" id="UP000018050">
    <property type="component" value="Unassembled WGS sequence"/>
</dbReference>
<dbReference type="OrthoDB" id="10264738at2759"/>
<dbReference type="InterPro" id="IPR036457">
    <property type="entry name" value="PPM-type-like_dom_sf"/>
</dbReference>
<organism evidence="2 3">
    <name type="scientific">Eimeria acervulina</name>
    <name type="common">Coccidian parasite</name>
    <dbReference type="NCBI Taxonomy" id="5801"/>
    <lineage>
        <taxon>Eukaryota</taxon>
        <taxon>Sar</taxon>
        <taxon>Alveolata</taxon>
        <taxon>Apicomplexa</taxon>
        <taxon>Conoidasida</taxon>
        <taxon>Coccidia</taxon>
        <taxon>Eucoccidiorida</taxon>
        <taxon>Eimeriorina</taxon>
        <taxon>Eimeriidae</taxon>
        <taxon>Eimeria</taxon>
    </lineage>
</organism>
<name>U6GLU4_EIMAC</name>
<protein>
    <submittedName>
        <fullName evidence="2">Serine-threonine phosophatase 2C, putative</fullName>
    </submittedName>
</protein>